<proteinExistence type="predicted"/>
<comment type="caution">
    <text evidence="2">The sequence shown here is derived from an EMBL/GenBank/DDBJ whole genome shotgun (WGS) entry which is preliminary data.</text>
</comment>
<reference evidence="3" key="1">
    <citation type="submission" date="2016-06" db="EMBL/GenBank/DDBJ databases">
        <title>Parallel loss of symbiosis genes in relatives of nitrogen-fixing non-legume Parasponia.</title>
        <authorList>
            <person name="Van Velzen R."/>
            <person name="Holmer R."/>
            <person name="Bu F."/>
            <person name="Rutten L."/>
            <person name="Van Zeijl A."/>
            <person name="Liu W."/>
            <person name="Santuari L."/>
            <person name="Cao Q."/>
            <person name="Sharma T."/>
            <person name="Shen D."/>
            <person name="Roswanjaya Y."/>
            <person name="Wardhani T."/>
            <person name="Kalhor M.S."/>
            <person name="Jansen J."/>
            <person name="Van den Hoogen J."/>
            <person name="Gungor B."/>
            <person name="Hartog M."/>
            <person name="Hontelez J."/>
            <person name="Verver J."/>
            <person name="Yang W.-C."/>
            <person name="Schijlen E."/>
            <person name="Repin R."/>
            <person name="Schilthuizen M."/>
            <person name="Schranz E."/>
            <person name="Heidstra R."/>
            <person name="Miyata K."/>
            <person name="Fedorova E."/>
            <person name="Kohlen W."/>
            <person name="Bisseling T."/>
            <person name="Smit S."/>
            <person name="Geurts R."/>
        </authorList>
    </citation>
    <scope>NUCLEOTIDE SEQUENCE [LARGE SCALE GENOMIC DNA]</scope>
    <source>
        <strain evidence="3">cv. WU1-14</strain>
    </source>
</reference>
<dbReference type="EMBL" id="JXTB01000501">
    <property type="protein sequence ID" value="PON38278.1"/>
    <property type="molecule type" value="Genomic_DNA"/>
</dbReference>
<accession>A0A2P5ANZ3</accession>
<gene>
    <name evidence="2" type="ORF">PanWU01x14_313790</name>
</gene>
<name>A0A2P5ANZ3_PARAD</name>
<evidence type="ECO:0000256" key="1">
    <source>
        <dbReference type="SAM" id="Coils"/>
    </source>
</evidence>
<evidence type="ECO:0008006" key="4">
    <source>
        <dbReference type="Google" id="ProtNLM"/>
    </source>
</evidence>
<keyword evidence="1" id="KW-0175">Coiled coil</keyword>
<protein>
    <recommendedName>
        <fullName evidence="4">Transposase, Ptta/En/Spm, plant</fullName>
    </recommendedName>
</protein>
<dbReference type="PANTHER" id="PTHR33499:SF43">
    <property type="entry name" value="TRANSPOSASE, PTTA_EN_SPM, PLANT"/>
    <property type="match status" value="1"/>
</dbReference>
<evidence type="ECO:0000313" key="2">
    <source>
        <dbReference type="EMBL" id="PON38278.1"/>
    </source>
</evidence>
<evidence type="ECO:0000313" key="3">
    <source>
        <dbReference type="Proteomes" id="UP000237105"/>
    </source>
</evidence>
<sequence length="193" mass="22194">VVVRQNAPPNVESWSEISKPEKDKIIALLKDSFKVRFGKNQFDEENFEEQIDEVLYSELKRLYRGCRYRLHKHFLSSVSLNEAIARRPPHEQVYEHQSETLDKDTTMTVEDIFDSVLPPKSGYVRGLGAEKARKRANVAEKKNKELSERIRLLENKQASLETSCMERIRAELQAGLAAIQRNMPGGIDSFSDT</sequence>
<keyword evidence="3" id="KW-1185">Reference proteome</keyword>
<feature type="coiled-coil region" evidence="1">
    <location>
        <begin position="129"/>
        <end position="163"/>
    </location>
</feature>
<organism evidence="2 3">
    <name type="scientific">Parasponia andersonii</name>
    <name type="common">Sponia andersonii</name>
    <dbReference type="NCBI Taxonomy" id="3476"/>
    <lineage>
        <taxon>Eukaryota</taxon>
        <taxon>Viridiplantae</taxon>
        <taxon>Streptophyta</taxon>
        <taxon>Embryophyta</taxon>
        <taxon>Tracheophyta</taxon>
        <taxon>Spermatophyta</taxon>
        <taxon>Magnoliopsida</taxon>
        <taxon>eudicotyledons</taxon>
        <taxon>Gunneridae</taxon>
        <taxon>Pentapetalae</taxon>
        <taxon>rosids</taxon>
        <taxon>fabids</taxon>
        <taxon>Rosales</taxon>
        <taxon>Cannabaceae</taxon>
        <taxon>Parasponia</taxon>
    </lineage>
</organism>
<dbReference type="PANTHER" id="PTHR33499">
    <property type="entry name" value="OS12G0282400 PROTEIN-RELATED"/>
    <property type="match status" value="1"/>
</dbReference>
<dbReference type="Proteomes" id="UP000237105">
    <property type="component" value="Unassembled WGS sequence"/>
</dbReference>
<dbReference type="OrthoDB" id="1210003at2759"/>
<dbReference type="AlphaFoldDB" id="A0A2P5ANZ3"/>
<feature type="non-terminal residue" evidence="2">
    <location>
        <position position="1"/>
    </location>
</feature>